<dbReference type="Gene3D" id="3.90.1150.10">
    <property type="entry name" value="Aspartate Aminotransferase, domain 1"/>
    <property type="match status" value="1"/>
</dbReference>
<reference evidence="13 14" key="1">
    <citation type="submission" date="2019-10" db="EMBL/GenBank/DDBJ databases">
        <title>Prolixibacter strains distinguished by the presence of nitrate reductase genes were adept at nitrate-dependent anaerobic corrosion of metallic iron and carbon steel.</title>
        <authorList>
            <person name="Iino T."/>
            <person name="Shono N."/>
            <person name="Ito K."/>
            <person name="Nakamura R."/>
            <person name="Sueoka K."/>
            <person name="Harayama S."/>
            <person name="Ohkuma M."/>
        </authorList>
    </citation>
    <scope>NUCLEOTIDE SEQUENCE [LARGE SCALE GENOMIC DNA]</scope>
    <source>
        <strain evidence="13 14">JCM 13498</strain>
    </source>
</reference>
<dbReference type="GO" id="GO:0030170">
    <property type="term" value="F:pyridoxal phosphate binding"/>
    <property type="evidence" value="ECO:0007669"/>
    <property type="project" value="TreeGrafter"/>
</dbReference>
<dbReference type="Pfam" id="PF01041">
    <property type="entry name" value="DegT_DnrJ_EryC1"/>
    <property type="match status" value="1"/>
</dbReference>
<comment type="catalytic activity">
    <reaction evidence="7">
        <text>GDP-alpha-D-perosamine + 2-oxoglutarate = GDP-4-dehydro-alpha-D-rhamnose + L-glutamate</text>
        <dbReference type="Rhea" id="RHEA:36779"/>
        <dbReference type="ChEBI" id="CHEBI:16810"/>
        <dbReference type="ChEBI" id="CHEBI:29985"/>
        <dbReference type="ChEBI" id="CHEBI:57964"/>
        <dbReference type="ChEBI" id="CHEBI:73996"/>
        <dbReference type="EC" id="2.6.1.102"/>
    </reaction>
</comment>
<evidence type="ECO:0000313" key="13">
    <source>
        <dbReference type="EMBL" id="GET34198.1"/>
    </source>
</evidence>
<dbReference type="FunFam" id="3.40.640.10:FF:000090">
    <property type="entry name" value="Pyridoxal phosphate-dependent aminotransferase"/>
    <property type="match status" value="1"/>
</dbReference>
<keyword evidence="14" id="KW-1185">Reference proteome</keyword>
<name>A0A5M4B2P4_9BACT</name>
<dbReference type="Proteomes" id="UP000391834">
    <property type="component" value="Unassembled WGS sequence"/>
</dbReference>
<dbReference type="PANTHER" id="PTHR30244">
    <property type="entry name" value="TRANSAMINASE"/>
    <property type="match status" value="1"/>
</dbReference>
<comment type="pathway">
    <text evidence="2">Bacterial outer membrane biogenesis; LPS O-antigen biosynthesis.</text>
</comment>
<evidence type="ECO:0000256" key="2">
    <source>
        <dbReference type="ARBA" id="ARBA00005125"/>
    </source>
</evidence>
<feature type="modified residue" description="N6-(pyridoxal phosphate)lysine" evidence="11">
    <location>
        <position position="190"/>
    </location>
</feature>
<dbReference type="RefSeq" id="WP_025864062.1">
    <property type="nucleotide sequence ID" value="NZ_BLAX01000001.1"/>
</dbReference>
<evidence type="ECO:0000256" key="5">
    <source>
        <dbReference type="ARBA" id="ARBA00022898"/>
    </source>
</evidence>
<dbReference type="Gene3D" id="3.40.640.10">
    <property type="entry name" value="Type I PLP-dependent aspartate aminotransferase-like (Major domain)"/>
    <property type="match status" value="1"/>
</dbReference>
<comment type="caution">
    <text evidence="13">The sequence shown here is derived from an EMBL/GenBank/DDBJ whole genome shotgun (WGS) entry which is preliminary data.</text>
</comment>
<comment type="similarity">
    <text evidence="6 12">Belongs to the DegT/DnrJ/EryC1 family.</text>
</comment>
<dbReference type="InterPro" id="IPR000653">
    <property type="entry name" value="DegT/StrS_aminotransferase"/>
</dbReference>
<dbReference type="GO" id="GO:0000271">
    <property type="term" value="P:polysaccharide biosynthetic process"/>
    <property type="evidence" value="ECO:0007669"/>
    <property type="project" value="TreeGrafter"/>
</dbReference>
<keyword evidence="4 13" id="KW-0808">Transferase</keyword>
<evidence type="ECO:0000313" key="14">
    <source>
        <dbReference type="Proteomes" id="UP000391834"/>
    </source>
</evidence>
<dbReference type="InterPro" id="IPR015422">
    <property type="entry name" value="PyrdxlP-dep_Trfase_small"/>
</dbReference>
<evidence type="ECO:0000256" key="8">
    <source>
        <dbReference type="ARBA" id="ARBA00066317"/>
    </source>
</evidence>
<dbReference type="PANTHER" id="PTHR30244:SF34">
    <property type="entry name" value="DTDP-4-AMINO-4,6-DIDEOXYGALACTOSE TRANSAMINASE"/>
    <property type="match status" value="1"/>
</dbReference>
<evidence type="ECO:0000256" key="9">
    <source>
        <dbReference type="ARBA" id="ARBA00074221"/>
    </source>
</evidence>
<comment type="cofactor">
    <cofactor evidence="1">
        <name>pyridoxal 5'-phosphate</name>
        <dbReference type="ChEBI" id="CHEBI:597326"/>
    </cofactor>
</comment>
<dbReference type="OrthoDB" id="9810913at2"/>
<gene>
    <name evidence="13" type="ORF">PbJCM13498_30610</name>
</gene>
<evidence type="ECO:0000256" key="10">
    <source>
        <dbReference type="PIRSR" id="PIRSR000390-1"/>
    </source>
</evidence>
<protein>
    <recommendedName>
        <fullName evidence="9">GDP-perosamine synthase</fullName>
        <ecNumber evidence="8">2.6.1.102</ecNumber>
    </recommendedName>
</protein>
<evidence type="ECO:0000256" key="6">
    <source>
        <dbReference type="ARBA" id="ARBA00037999"/>
    </source>
</evidence>
<evidence type="ECO:0000256" key="7">
    <source>
        <dbReference type="ARBA" id="ARBA00051587"/>
    </source>
</evidence>
<evidence type="ECO:0000256" key="3">
    <source>
        <dbReference type="ARBA" id="ARBA00022576"/>
    </source>
</evidence>
<evidence type="ECO:0000256" key="11">
    <source>
        <dbReference type="PIRSR" id="PIRSR000390-2"/>
    </source>
</evidence>
<dbReference type="InterPro" id="IPR015424">
    <property type="entry name" value="PyrdxlP-dep_Trfase"/>
</dbReference>
<keyword evidence="3 13" id="KW-0032">Aminotransferase</keyword>
<accession>A0A5M4B2P4</accession>
<dbReference type="SUPFAM" id="SSF53383">
    <property type="entry name" value="PLP-dependent transferases"/>
    <property type="match status" value="1"/>
</dbReference>
<dbReference type="PIRSF" id="PIRSF000390">
    <property type="entry name" value="PLP_StrS"/>
    <property type="match status" value="1"/>
</dbReference>
<feature type="active site" description="Proton acceptor" evidence="10">
    <location>
        <position position="190"/>
    </location>
</feature>
<dbReference type="AlphaFoldDB" id="A0A5M4B2P4"/>
<evidence type="ECO:0000256" key="1">
    <source>
        <dbReference type="ARBA" id="ARBA00001933"/>
    </source>
</evidence>
<evidence type="ECO:0000256" key="4">
    <source>
        <dbReference type="ARBA" id="ARBA00022679"/>
    </source>
</evidence>
<dbReference type="GO" id="GO:0102933">
    <property type="term" value="F:GDP-4-dehydro-6-deoxy-D-mannose-4-aminotransferase activity"/>
    <property type="evidence" value="ECO:0007669"/>
    <property type="project" value="UniProtKB-EC"/>
</dbReference>
<sequence length="397" mass="44474">MKKKIWLSSPHLGGNELTYILEAIETNWVAPLGPNVDAFEQVLARYNQVQDAAVLSSGTAALHLALVILGVHKEDEVIASSLTFAATINPIIYQGAHPILVDSEPKTWNMSPEWLETAIKARIKRGKKPKAIIPVHVYGMPSKMQEIMEIANYYQIPVIEDAAEALGSRYNGRALGSIGQMGVLSFNGNKIITTSGGGALLANDQKLTAKARYLSTQARDPAPHYQHSVIGYNYRMSNITAGLGLGQMEVIDQRVVQRRKNQLFYRELFSGIPGISFQEEPDDRFFSNYWLTAITVDDRQTGGITCEMLRRGLAIENIESRPLWKPMHLQPIFRRYPFYGNGTSEQLFRKGQCLPSGSNLSSADRLRIAEAIMRIFNQRETRHTLKHQTDSESIKET</sequence>
<evidence type="ECO:0000256" key="12">
    <source>
        <dbReference type="RuleBase" id="RU004508"/>
    </source>
</evidence>
<dbReference type="InterPro" id="IPR015421">
    <property type="entry name" value="PyrdxlP-dep_Trfase_major"/>
</dbReference>
<proteinExistence type="inferred from homology"/>
<organism evidence="13 14">
    <name type="scientific">Prolixibacter bellariivorans</name>
    <dbReference type="NCBI Taxonomy" id="314319"/>
    <lineage>
        <taxon>Bacteria</taxon>
        <taxon>Pseudomonadati</taxon>
        <taxon>Bacteroidota</taxon>
        <taxon>Bacteroidia</taxon>
        <taxon>Marinilabiliales</taxon>
        <taxon>Prolixibacteraceae</taxon>
        <taxon>Prolixibacter</taxon>
    </lineage>
</organism>
<keyword evidence="5 11" id="KW-0663">Pyridoxal phosphate</keyword>
<dbReference type="EC" id="2.6.1.102" evidence="8"/>
<dbReference type="CDD" id="cd00616">
    <property type="entry name" value="AHBA_syn"/>
    <property type="match status" value="1"/>
</dbReference>
<dbReference type="EMBL" id="BLAX01000001">
    <property type="protein sequence ID" value="GET34198.1"/>
    <property type="molecule type" value="Genomic_DNA"/>
</dbReference>